<dbReference type="Proteomes" id="UP000027382">
    <property type="component" value="Segment"/>
</dbReference>
<evidence type="ECO:0000313" key="2">
    <source>
        <dbReference type="Proteomes" id="UP000027382"/>
    </source>
</evidence>
<evidence type="ECO:0000313" key="1">
    <source>
        <dbReference type="EMBL" id="AID50601.1"/>
    </source>
</evidence>
<proteinExistence type="predicted"/>
<dbReference type="EMBL" id="KF554508">
    <property type="protein sequence ID" value="AID50601.1"/>
    <property type="molecule type" value="Genomic_DNA"/>
</dbReference>
<reference evidence="1" key="1">
    <citation type="journal article" date="2014" name="Virology">
        <title>The odd one out: Bacillus ACT bacteriophage CP-51 exhibits unusual properties compared to related Spounavirinae W.Ph. and Bastille.</title>
        <authorList>
            <person name="Klumpp J."/>
            <person name="Schmuki M."/>
            <person name="Sozhamannan S."/>
            <person name="Beyer W."/>
            <person name="Fouts D.E."/>
            <person name="Bernbach V."/>
            <person name="Calendar R."/>
            <person name="Loessner M.J."/>
        </authorList>
    </citation>
    <scope>NUCLEOTIDE SEQUENCE [LARGE SCALE GENOMIC DNA]</scope>
</reference>
<protein>
    <submittedName>
        <fullName evidence="1">Uncharacterized protein</fullName>
    </submittedName>
</protein>
<sequence>MEQVISHIEYQVVANIVGRIEAEGQEIEYTKEDINRIAHNIYADLCGCIANDYVRDFYSLED</sequence>
<dbReference type="KEGG" id="vg:22277109"/>
<dbReference type="GeneID" id="22277109"/>
<name>A0A068EU93_9CAUD</name>
<dbReference type="RefSeq" id="YP_009099210.1">
    <property type="nucleotide sequence ID" value="NC_025423.1"/>
</dbReference>
<keyword evidence="2" id="KW-1185">Reference proteome</keyword>
<accession>A0A068EU93</accession>
<organism evidence="1 2">
    <name type="scientific">Bacillus phage CP-51</name>
    <dbReference type="NCBI Taxonomy" id="1391188"/>
    <lineage>
        <taxon>Viruses</taxon>
        <taxon>Duplodnaviria</taxon>
        <taxon>Heunggongvirae</taxon>
        <taxon>Uroviricota</taxon>
        <taxon>Caudoviricetes</taxon>
        <taxon>Herelleviridae</taxon>
        <taxon>Spounavirinae</taxon>
        <taxon>Siminovitchvirus</taxon>
        <taxon>Siminovitchvirus CP51</taxon>
    </lineage>
</organism>